<feature type="compositionally biased region" description="Low complexity" evidence="1">
    <location>
        <begin position="903"/>
        <end position="912"/>
    </location>
</feature>
<keyword evidence="3" id="KW-1185">Reference proteome</keyword>
<protein>
    <submittedName>
        <fullName evidence="2">Uncharacterized protein</fullName>
    </submittedName>
</protein>
<dbReference type="OrthoDB" id="540980at2759"/>
<dbReference type="Proteomes" id="UP000247498">
    <property type="component" value="Unassembled WGS sequence"/>
</dbReference>
<feature type="compositionally biased region" description="Gly residues" evidence="1">
    <location>
        <begin position="15"/>
        <end position="30"/>
    </location>
</feature>
<accession>A0A2V0NXW7</accession>
<dbReference type="InParanoid" id="A0A2V0NXW7"/>
<feature type="compositionally biased region" description="Low complexity" evidence="1">
    <location>
        <begin position="1"/>
        <end position="14"/>
    </location>
</feature>
<feature type="region of interest" description="Disordered" evidence="1">
    <location>
        <begin position="160"/>
        <end position="228"/>
    </location>
</feature>
<feature type="compositionally biased region" description="Low complexity" evidence="1">
    <location>
        <begin position="204"/>
        <end position="228"/>
    </location>
</feature>
<gene>
    <name evidence="2" type="ORF">Rsub_03409</name>
</gene>
<reference evidence="2 3" key="1">
    <citation type="journal article" date="2018" name="Sci. Rep.">
        <title>Raphidocelis subcapitata (=Pseudokirchneriella subcapitata) provides an insight into genome evolution and environmental adaptations in the Sphaeropleales.</title>
        <authorList>
            <person name="Suzuki S."/>
            <person name="Yamaguchi H."/>
            <person name="Nakajima N."/>
            <person name="Kawachi M."/>
        </authorList>
    </citation>
    <scope>NUCLEOTIDE SEQUENCE [LARGE SCALE GENOMIC DNA]</scope>
    <source>
        <strain evidence="2 3">NIES-35</strain>
    </source>
</reference>
<name>A0A2V0NXW7_9CHLO</name>
<feature type="compositionally biased region" description="Low complexity" evidence="1">
    <location>
        <begin position="160"/>
        <end position="182"/>
    </location>
</feature>
<feature type="compositionally biased region" description="Low complexity" evidence="1">
    <location>
        <begin position="31"/>
        <end position="54"/>
    </location>
</feature>
<feature type="region of interest" description="Disordered" evidence="1">
    <location>
        <begin position="1"/>
        <end position="54"/>
    </location>
</feature>
<dbReference type="AlphaFoldDB" id="A0A2V0NXW7"/>
<dbReference type="EMBL" id="BDRX01000017">
    <property type="protein sequence ID" value="GBF90413.1"/>
    <property type="molecule type" value="Genomic_DNA"/>
</dbReference>
<sequence>MQPPSGSADGPPAGFDGGGARRGSGSGMPGGALLALQQQQQQQPAHPSAQPQLLRPGIATGDVVSWLDPATGHPYGVVRLEGSGPAGTGVGVVGGGGGPCGGCAGAAAFVLAPLDPSAPGFCRGSCWLEVNTQGPHLGFRSAAAGGRFLQARRRVAAGGSPAAKPLLPSPAAAGGATAQVAGESAGSADAAREALPYPPDAPVQQQSQLQRQAGGEGPSAAGAACAQPPGSLEGGAAVAAFARQLARGSRLVFYSPNFGVYEQFELLPLSGGGGGGEGEGDDPLAAPWQRVRVRLRSRLLPHVALEIELVRIGALAAPARAPSPPRRAPLGPAAADDADDERERLARIEAVVIRQWFGFVEAEKCARLEIEESVGQLLAEVAELREGTAAQLDWLRGQMAAEVDRLLRRLARREAVLCEVRRQLEAKLQWGVAAINRAARARLLRCALCGWHSLSAALAQRRSAAEASAARRRRGLLAAALEAWAGRARGAAGLRAAEGKARARASRRALARAWAGWRSVAHRRRALLPSLAASASARRAEVLLRAALAGWRGAAAEAGAGRSACGQRLERLRGRRLQRRALAALGARAAAKREARRIDAAVGAAATRGLLLRCTLAWRNEARRRAAAAAAVRGYLSARAASVQQRVAEAWRERAARRRRHEAGVARAREGAARRLLAASLAAWAGAAGVDVLGFTCWGGGGALGTVKALTLGGSGGVQGGIGSRQVGVELLARVWRGRRLRRAFSVWRAQAEASRGFLALAGRARLARLLSAWRATVEERRRGCEALRTCLRRKRIAFRAFKSWYWESLDADVREMMQAALDITEPSEARCAALRAAARGAGQQGAWGGGGWGAGEDAAAELLAAAAGLLPGRGADSWRAAAALARCAEEGGGDDGGGPAAGGAWPRARGGSAPGGQAAGPTAGAGSILHRLDVLQRRLGRGARSAPGQ</sequence>
<organism evidence="2 3">
    <name type="scientific">Raphidocelis subcapitata</name>
    <dbReference type="NCBI Taxonomy" id="307507"/>
    <lineage>
        <taxon>Eukaryota</taxon>
        <taxon>Viridiplantae</taxon>
        <taxon>Chlorophyta</taxon>
        <taxon>core chlorophytes</taxon>
        <taxon>Chlorophyceae</taxon>
        <taxon>CS clade</taxon>
        <taxon>Sphaeropleales</taxon>
        <taxon>Selenastraceae</taxon>
        <taxon>Raphidocelis</taxon>
    </lineage>
</organism>
<feature type="region of interest" description="Disordered" evidence="1">
    <location>
        <begin position="319"/>
        <end position="338"/>
    </location>
</feature>
<proteinExistence type="predicted"/>
<comment type="caution">
    <text evidence="2">The sequence shown here is derived from an EMBL/GenBank/DDBJ whole genome shotgun (WGS) entry which is preliminary data.</text>
</comment>
<feature type="region of interest" description="Disordered" evidence="1">
    <location>
        <begin position="890"/>
        <end position="928"/>
    </location>
</feature>
<evidence type="ECO:0000313" key="2">
    <source>
        <dbReference type="EMBL" id="GBF90413.1"/>
    </source>
</evidence>
<evidence type="ECO:0000256" key="1">
    <source>
        <dbReference type="SAM" id="MobiDB-lite"/>
    </source>
</evidence>
<evidence type="ECO:0000313" key="3">
    <source>
        <dbReference type="Proteomes" id="UP000247498"/>
    </source>
</evidence>